<dbReference type="EMBL" id="JAKZMO010000001">
    <property type="protein sequence ID" value="MDG5481504.1"/>
    <property type="molecule type" value="Genomic_DNA"/>
</dbReference>
<name>A0ABT6GJF7_MYCGU</name>
<sequence length="117" mass="12573">MSIQHVLAVVPVSDLQVSSRWYEALFGRPADNNPMPTLAEWQVLPGAWVQVFVDATRAGSGLLNFAVDDLQTHMAELRGRGLEPGDVTGASKGVHLSAITDPDGNTISLIGGFRVQY</sequence>
<keyword evidence="3" id="KW-1185">Reference proteome</keyword>
<evidence type="ECO:0000259" key="1">
    <source>
        <dbReference type="Pfam" id="PF18029"/>
    </source>
</evidence>
<evidence type="ECO:0000313" key="3">
    <source>
        <dbReference type="Proteomes" id="UP001154266"/>
    </source>
</evidence>
<dbReference type="RefSeq" id="WP_278219540.1">
    <property type="nucleotide sequence ID" value="NZ_JAKZMO010000001.1"/>
</dbReference>
<protein>
    <submittedName>
        <fullName evidence="2">VOC family protein</fullName>
    </submittedName>
</protein>
<dbReference type="Proteomes" id="UP001154266">
    <property type="component" value="Unassembled WGS sequence"/>
</dbReference>
<organism evidence="2 3">
    <name type="scientific">Mycolicibacterium gadium</name>
    <name type="common">Mycobacterium gadium</name>
    <dbReference type="NCBI Taxonomy" id="1794"/>
    <lineage>
        <taxon>Bacteria</taxon>
        <taxon>Bacillati</taxon>
        <taxon>Actinomycetota</taxon>
        <taxon>Actinomycetes</taxon>
        <taxon>Mycobacteriales</taxon>
        <taxon>Mycobacteriaceae</taxon>
        <taxon>Mycolicibacterium</taxon>
    </lineage>
</organism>
<dbReference type="Pfam" id="PF18029">
    <property type="entry name" value="Glyoxalase_6"/>
    <property type="match status" value="1"/>
</dbReference>
<comment type="caution">
    <text evidence="2">The sequence shown here is derived from an EMBL/GenBank/DDBJ whole genome shotgun (WGS) entry which is preliminary data.</text>
</comment>
<dbReference type="SUPFAM" id="SSF54593">
    <property type="entry name" value="Glyoxalase/Bleomycin resistance protein/Dihydroxybiphenyl dioxygenase"/>
    <property type="match status" value="1"/>
</dbReference>
<dbReference type="Gene3D" id="3.10.180.10">
    <property type="entry name" value="2,3-Dihydroxybiphenyl 1,2-Dioxygenase, domain 1"/>
    <property type="match status" value="1"/>
</dbReference>
<gene>
    <name evidence="2" type="ORF">MNO81_01670</name>
</gene>
<accession>A0ABT6GJF7</accession>
<proteinExistence type="predicted"/>
<feature type="domain" description="Glyoxalase-like" evidence="1">
    <location>
        <begin position="10"/>
        <end position="109"/>
    </location>
</feature>
<reference evidence="2" key="1">
    <citation type="journal article" date="2023" name="Environ. Microbiol.">
        <title>The 2-methylpropene degradation pathway in Mycobacteriaceae family strains.</title>
        <authorList>
            <person name="Helbich S."/>
            <person name="Barrantes I."/>
            <person name="Dos Anjos Borges L.G."/>
            <person name="Pieper D.H."/>
            <person name="Vainshtein Y."/>
            <person name="Sohn K."/>
            <person name="Engesser K.H."/>
        </authorList>
    </citation>
    <scope>NUCLEOTIDE SEQUENCE</scope>
    <source>
        <strain evidence="2">IBE100</strain>
    </source>
</reference>
<evidence type="ECO:0000313" key="2">
    <source>
        <dbReference type="EMBL" id="MDG5481504.1"/>
    </source>
</evidence>
<dbReference type="InterPro" id="IPR029068">
    <property type="entry name" value="Glyas_Bleomycin-R_OHBP_Dase"/>
</dbReference>
<dbReference type="CDD" id="cd06587">
    <property type="entry name" value="VOC"/>
    <property type="match status" value="1"/>
</dbReference>
<dbReference type="InterPro" id="IPR041581">
    <property type="entry name" value="Glyoxalase_6"/>
</dbReference>